<keyword evidence="2" id="KW-0732">Signal</keyword>
<sequence length="343" mass="37533">MLPLLFYPASLLFSASPVMVPRTIFCCVWYAAVGNFSKRKGKELKGSSREKLQVHNNNRNKLCDGKQISVSLSSLSSPAYVQYATCTGVGGVYHLWIGEDRPSNQTTGKVFHLHVEATNPPTPIQACGQSPGPRNPSQQLFNDYDFLSHLSFISAPVWTAAAAVFASFFLTDCLGYSTPGTCTTPLPPYFGDSTDRTCASLPFLPCFMSVSIHLPPIIVNNGFVSEKCLVRLLPHTAHCSSSSGDGRGGPARHMPCDGVGVLLGRVGTSTIFFLSLILSLRRHLVLIRKKWRRLPTEASLSRSKNDCTFGSVEYQTLQEEDERKAEIRTVSEAINARSLNLGL</sequence>
<name>A0AAE0PJS1_SORBR</name>
<evidence type="ECO:0000313" key="3">
    <source>
        <dbReference type="EMBL" id="KAK3401270.1"/>
    </source>
</evidence>
<proteinExistence type="predicted"/>
<dbReference type="AlphaFoldDB" id="A0AAE0PJS1"/>
<evidence type="ECO:0000256" key="2">
    <source>
        <dbReference type="SAM" id="SignalP"/>
    </source>
</evidence>
<feature type="transmembrane region" description="Helical" evidence="1">
    <location>
        <begin position="262"/>
        <end position="280"/>
    </location>
</feature>
<organism evidence="3 4">
    <name type="scientific">Sordaria brevicollis</name>
    <dbReference type="NCBI Taxonomy" id="83679"/>
    <lineage>
        <taxon>Eukaryota</taxon>
        <taxon>Fungi</taxon>
        <taxon>Dikarya</taxon>
        <taxon>Ascomycota</taxon>
        <taxon>Pezizomycotina</taxon>
        <taxon>Sordariomycetes</taxon>
        <taxon>Sordariomycetidae</taxon>
        <taxon>Sordariales</taxon>
        <taxon>Sordariaceae</taxon>
        <taxon>Sordaria</taxon>
    </lineage>
</organism>
<feature type="transmembrane region" description="Helical" evidence="1">
    <location>
        <begin position="6"/>
        <end position="32"/>
    </location>
</feature>
<dbReference type="Proteomes" id="UP001281003">
    <property type="component" value="Unassembled WGS sequence"/>
</dbReference>
<keyword evidence="1" id="KW-0472">Membrane</keyword>
<reference evidence="3" key="1">
    <citation type="journal article" date="2023" name="Mol. Phylogenet. Evol.">
        <title>Genome-scale phylogeny and comparative genomics of the fungal order Sordariales.</title>
        <authorList>
            <person name="Hensen N."/>
            <person name="Bonometti L."/>
            <person name="Westerberg I."/>
            <person name="Brannstrom I.O."/>
            <person name="Guillou S."/>
            <person name="Cros-Aarteil S."/>
            <person name="Calhoun S."/>
            <person name="Haridas S."/>
            <person name="Kuo A."/>
            <person name="Mondo S."/>
            <person name="Pangilinan J."/>
            <person name="Riley R."/>
            <person name="LaButti K."/>
            <person name="Andreopoulos B."/>
            <person name="Lipzen A."/>
            <person name="Chen C."/>
            <person name="Yan M."/>
            <person name="Daum C."/>
            <person name="Ng V."/>
            <person name="Clum A."/>
            <person name="Steindorff A."/>
            <person name="Ohm R.A."/>
            <person name="Martin F."/>
            <person name="Silar P."/>
            <person name="Natvig D.O."/>
            <person name="Lalanne C."/>
            <person name="Gautier V."/>
            <person name="Ament-Velasquez S.L."/>
            <person name="Kruys A."/>
            <person name="Hutchinson M.I."/>
            <person name="Powell A.J."/>
            <person name="Barry K."/>
            <person name="Miller A.N."/>
            <person name="Grigoriev I.V."/>
            <person name="Debuchy R."/>
            <person name="Gladieux P."/>
            <person name="Hiltunen Thoren M."/>
            <person name="Johannesson H."/>
        </authorList>
    </citation>
    <scope>NUCLEOTIDE SEQUENCE</scope>
    <source>
        <strain evidence="3">FGSC 1904</strain>
    </source>
</reference>
<protein>
    <submittedName>
        <fullName evidence="3">Uncharacterized protein</fullName>
    </submittedName>
</protein>
<accession>A0AAE0PJS1</accession>
<keyword evidence="1" id="KW-1133">Transmembrane helix</keyword>
<feature type="transmembrane region" description="Helical" evidence="1">
    <location>
        <begin position="146"/>
        <end position="170"/>
    </location>
</feature>
<keyword evidence="1" id="KW-0812">Transmembrane</keyword>
<dbReference type="EMBL" id="JAUTDP010000003">
    <property type="protein sequence ID" value="KAK3401270.1"/>
    <property type="molecule type" value="Genomic_DNA"/>
</dbReference>
<reference evidence="3" key="2">
    <citation type="submission" date="2023-07" db="EMBL/GenBank/DDBJ databases">
        <authorList>
            <consortium name="Lawrence Berkeley National Laboratory"/>
            <person name="Haridas S."/>
            <person name="Hensen N."/>
            <person name="Bonometti L."/>
            <person name="Westerberg I."/>
            <person name="Brannstrom I.O."/>
            <person name="Guillou S."/>
            <person name="Cros-Aarteil S."/>
            <person name="Calhoun S."/>
            <person name="Kuo A."/>
            <person name="Mondo S."/>
            <person name="Pangilinan J."/>
            <person name="Riley R."/>
            <person name="LaButti K."/>
            <person name="Andreopoulos B."/>
            <person name="Lipzen A."/>
            <person name="Chen C."/>
            <person name="Yanf M."/>
            <person name="Daum C."/>
            <person name="Ng V."/>
            <person name="Clum A."/>
            <person name="Steindorff A."/>
            <person name="Ohm R."/>
            <person name="Martin F."/>
            <person name="Silar P."/>
            <person name="Natvig D."/>
            <person name="Lalanne C."/>
            <person name="Gautier V."/>
            <person name="Ament-velasquez S.L."/>
            <person name="Kruys A."/>
            <person name="Hutchinson M.I."/>
            <person name="Powell A.J."/>
            <person name="Barry K."/>
            <person name="Miller A.N."/>
            <person name="Grigoriev I.V."/>
            <person name="Debuchy R."/>
            <person name="Gladieux P."/>
            <person name="Thoren M.H."/>
            <person name="Johannesson H."/>
        </authorList>
    </citation>
    <scope>NUCLEOTIDE SEQUENCE</scope>
    <source>
        <strain evidence="3">FGSC 1904</strain>
    </source>
</reference>
<evidence type="ECO:0000256" key="1">
    <source>
        <dbReference type="SAM" id="Phobius"/>
    </source>
</evidence>
<feature type="chain" id="PRO_5042103516" evidence="2">
    <location>
        <begin position="18"/>
        <end position="343"/>
    </location>
</feature>
<feature type="signal peptide" evidence="2">
    <location>
        <begin position="1"/>
        <end position="17"/>
    </location>
</feature>
<evidence type="ECO:0000313" key="4">
    <source>
        <dbReference type="Proteomes" id="UP001281003"/>
    </source>
</evidence>
<comment type="caution">
    <text evidence="3">The sequence shown here is derived from an EMBL/GenBank/DDBJ whole genome shotgun (WGS) entry which is preliminary data.</text>
</comment>
<gene>
    <name evidence="3" type="ORF">B0T20DRAFT_164879</name>
</gene>
<keyword evidence="4" id="KW-1185">Reference proteome</keyword>